<evidence type="ECO:0000313" key="3">
    <source>
        <dbReference type="Proteomes" id="UP000002785"/>
    </source>
</evidence>
<proteinExistence type="predicted"/>
<accession>B5I4I6</accession>
<dbReference type="AlphaFoldDB" id="B5I4I6"/>
<evidence type="ECO:0000313" key="2">
    <source>
        <dbReference type="EMBL" id="EDY59991.1"/>
    </source>
</evidence>
<dbReference type="EMBL" id="CM000951">
    <property type="protein sequence ID" value="EDY59991.1"/>
    <property type="molecule type" value="Genomic_DNA"/>
</dbReference>
<protein>
    <submittedName>
        <fullName evidence="2">Uncharacterized protein</fullName>
    </submittedName>
</protein>
<dbReference type="HOGENOM" id="CLU_2208644_0_0_11"/>
<sequence>MGPNPWAASGRGRPRVLHPPAPSYAPEVPDERTPLPSRRLFLGMAAAVPLSMTGTLTLGSQSANAATASPFVMAYFTQSPRNLGTDYGLHLAVSTDALQWMPSSQAL</sequence>
<dbReference type="eggNOG" id="COG1621">
    <property type="taxonomic scope" value="Bacteria"/>
</dbReference>
<gene>
    <name evidence="2" type="ORF">SSEG_06571</name>
</gene>
<dbReference type="Proteomes" id="UP000002785">
    <property type="component" value="Chromosome"/>
</dbReference>
<evidence type="ECO:0000256" key="1">
    <source>
        <dbReference type="SAM" id="MobiDB-lite"/>
    </source>
</evidence>
<organism evidence="2 3">
    <name type="scientific">Streptomyces sviceus (strain ATCC 29083 / DSM 924 / JCM 4929 / NBRC 13980 / NCIMB 11184 / NRRL 5439 / UC 5370)</name>
    <dbReference type="NCBI Taxonomy" id="463191"/>
    <lineage>
        <taxon>Bacteria</taxon>
        <taxon>Bacillati</taxon>
        <taxon>Actinomycetota</taxon>
        <taxon>Actinomycetes</taxon>
        <taxon>Kitasatosporales</taxon>
        <taxon>Streptomycetaceae</taxon>
        <taxon>Streptomyces</taxon>
    </lineage>
</organism>
<keyword evidence="3" id="KW-1185">Reference proteome</keyword>
<feature type="region of interest" description="Disordered" evidence="1">
    <location>
        <begin position="1"/>
        <end position="32"/>
    </location>
</feature>
<reference evidence="2" key="1">
    <citation type="submission" date="2009-10" db="EMBL/GenBank/DDBJ databases">
        <title>The genome sequence of Streptomyces sviceus strain ATCC 29083.</title>
        <authorList>
            <consortium name="The Broad Institute Genome Sequencing Platform"/>
            <consortium name="Broad Institute Microbial Sequencing Center"/>
            <person name="Fischbach M."/>
            <person name="Godfrey P."/>
            <person name="Ward D."/>
            <person name="Young S."/>
            <person name="Zeng Q."/>
            <person name="Koehrsen M."/>
            <person name="Alvarado L."/>
            <person name="Berlin A.M."/>
            <person name="Bochicchio J."/>
            <person name="Borenstein D."/>
            <person name="Chapman S.B."/>
            <person name="Chen Z."/>
            <person name="Engels R."/>
            <person name="Freedman E."/>
            <person name="Gellesch M."/>
            <person name="Goldberg J."/>
            <person name="Griggs A."/>
            <person name="Gujja S."/>
            <person name="Heilman E.R."/>
            <person name="Heiman D.I."/>
            <person name="Hepburn T.A."/>
            <person name="Howarth C."/>
            <person name="Jen D."/>
            <person name="Larson L."/>
            <person name="Lewis B."/>
            <person name="Mehta T."/>
            <person name="Park D."/>
            <person name="Pearson M."/>
            <person name="Richards J."/>
            <person name="Roberts A."/>
            <person name="Saif S."/>
            <person name="Shea T.D."/>
            <person name="Shenoy N."/>
            <person name="Sisk P."/>
            <person name="Stolte C."/>
            <person name="Sykes S.N."/>
            <person name="Thomson T."/>
            <person name="Walk T."/>
            <person name="White J."/>
            <person name="Yandava C."/>
            <person name="Straight P."/>
            <person name="Clardy J."/>
            <person name="Hung D."/>
            <person name="Kolter R."/>
            <person name="Mekalanos J."/>
            <person name="Walker S."/>
            <person name="Walsh C.T."/>
            <person name="Wieland-Brown L.C."/>
            <person name="Haas B."/>
            <person name="Nusbaum C."/>
            <person name="Birren B."/>
        </authorList>
    </citation>
    <scope>NUCLEOTIDE SEQUENCE [LARGE SCALE GENOMIC DNA]</scope>
    <source>
        <strain evidence="2">ATCC 29083</strain>
    </source>
</reference>
<name>B5I4I6_STRX2</name>